<comment type="caution">
    <text evidence="8">The sequence shown here is derived from an EMBL/GenBank/DDBJ whole genome shotgun (WGS) entry which is preliminary data.</text>
</comment>
<evidence type="ECO:0000259" key="5">
    <source>
        <dbReference type="Pfam" id="PF19335"/>
    </source>
</evidence>
<keyword evidence="3" id="KW-0472">Membrane</keyword>
<evidence type="ECO:0000313" key="8">
    <source>
        <dbReference type="EMBL" id="OBR41584.1"/>
    </source>
</evidence>
<dbReference type="STRING" id="1836467.BTR34_04665"/>
<accession>A0A1B7ZEE1</accession>
<dbReference type="SUPFAM" id="SSF111369">
    <property type="entry name" value="HlyD-like secretion proteins"/>
    <property type="match status" value="1"/>
</dbReference>
<dbReference type="InterPro" id="IPR058649">
    <property type="entry name" value="CzcB_C"/>
</dbReference>
<dbReference type="FunFam" id="2.40.30.170:FF:000010">
    <property type="entry name" value="Efflux RND transporter periplasmic adaptor subunit"/>
    <property type="match status" value="1"/>
</dbReference>
<evidence type="ECO:0000259" key="4">
    <source>
        <dbReference type="Pfam" id="PF11827"/>
    </source>
</evidence>
<dbReference type="Proteomes" id="UP000092164">
    <property type="component" value="Unassembled WGS sequence"/>
</dbReference>
<dbReference type="GO" id="GO:0015679">
    <property type="term" value="P:plasma membrane copper ion transport"/>
    <property type="evidence" value="ECO:0007669"/>
    <property type="project" value="TreeGrafter"/>
</dbReference>
<dbReference type="Gene3D" id="2.40.30.170">
    <property type="match status" value="1"/>
</dbReference>
<keyword evidence="3" id="KW-1133">Transmembrane helix</keyword>
<dbReference type="Pfam" id="PF25954">
    <property type="entry name" value="Beta-barrel_RND_2"/>
    <property type="match status" value="1"/>
</dbReference>
<dbReference type="PANTHER" id="PTHR30097:SF15">
    <property type="entry name" value="CATION EFFLUX SYSTEM PROTEIN CUSB"/>
    <property type="match status" value="1"/>
</dbReference>
<organism evidence="8 9">
    <name type="scientific">Maribacter hydrothermalis</name>
    <dbReference type="NCBI Taxonomy" id="1836467"/>
    <lineage>
        <taxon>Bacteria</taxon>
        <taxon>Pseudomonadati</taxon>
        <taxon>Bacteroidota</taxon>
        <taxon>Flavobacteriia</taxon>
        <taxon>Flavobacteriales</taxon>
        <taxon>Flavobacteriaceae</taxon>
        <taxon>Maribacter</taxon>
    </lineage>
</organism>
<dbReference type="NCBIfam" id="TIGR01730">
    <property type="entry name" value="RND_mfp"/>
    <property type="match status" value="1"/>
</dbReference>
<dbReference type="Pfam" id="PF25975">
    <property type="entry name" value="CzcB_C"/>
    <property type="match status" value="1"/>
</dbReference>
<dbReference type="AlphaFoldDB" id="A0A1B7ZEE1"/>
<keyword evidence="3" id="KW-0812">Transmembrane</keyword>
<dbReference type="EMBL" id="LZFP01000002">
    <property type="protein sequence ID" value="OBR41584.1"/>
    <property type="molecule type" value="Genomic_DNA"/>
</dbReference>
<keyword evidence="9" id="KW-1185">Reference proteome</keyword>
<reference evidence="9" key="1">
    <citation type="submission" date="2016-06" db="EMBL/GenBank/DDBJ databases">
        <authorList>
            <person name="Zhan P."/>
        </authorList>
    </citation>
    <scope>NUCLEOTIDE SEQUENCE [LARGE SCALE GENOMIC DNA]</scope>
    <source>
        <strain evidence="9">T28</strain>
    </source>
</reference>
<feature type="domain" description="DUF3347" evidence="4">
    <location>
        <begin position="437"/>
        <end position="520"/>
    </location>
</feature>
<sequence length="569" mass="63153">MERYKKYGIYLVVLLVGLFLGYFLSGTSKEGNNSKDHIQHSQESSYTCSMHPSVVQAGNGTCPICGMDLVEITTENTVELENQFEMSERALALANIQTSIISSDTKSNSIKISGEITSNDKTNATQTTLFDGRLDKLEVNFIGEYVNKGQRIGTIYSPELYLAQDKLLTSSSYKETHEKLYAAARNTLGLWKLTDKQIDDLLKTGKPIVNFPLVADVSGTVTEIFATEGNYFKQGDPLFKVAKLNSVWAVFQAYENQIPFLKNGQEIVISSKAFNTQPVTAKISFIEPILNRGKRIVSVRADIDNKNGLWKPGMFVNAVVNIENKETNLIVVPKSAVLWTGERSVVYIKPYASKPVFEIANVQLGELVGENYIVLDGLNIGDEVVTNGAFTIDAAAQISGKKSMMYAREQDNVMLNTHKNNSHVVSPELNVKLKNSLNKYLALKDELVSSNSDNATKLAKELGSEIELIDRKNLDKEFQSNILAALEAVDNIQKSNKLTVNRLDFKNLSKSFVFLISKIDDLDNVVYVQHCPMADNNSGANWLSLEKAIKNPYFGDKMLTCGSVVKEVK</sequence>
<dbReference type="InterPro" id="IPR021782">
    <property type="entry name" value="DUF3347"/>
</dbReference>
<gene>
    <name evidence="8" type="ORF">A9200_12370</name>
</gene>
<dbReference type="Pfam" id="PF19335">
    <property type="entry name" value="HMBD"/>
    <property type="match status" value="1"/>
</dbReference>
<dbReference type="GO" id="GO:0046914">
    <property type="term" value="F:transition metal ion binding"/>
    <property type="evidence" value="ECO:0007669"/>
    <property type="project" value="TreeGrafter"/>
</dbReference>
<feature type="domain" description="CusB-like beta-barrel" evidence="6">
    <location>
        <begin position="246"/>
        <end position="320"/>
    </location>
</feature>
<dbReference type="GO" id="GO:0016020">
    <property type="term" value="C:membrane"/>
    <property type="evidence" value="ECO:0007669"/>
    <property type="project" value="InterPro"/>
</dbReference>
<feature type="transmembrane region" description="Helical" evidence="3">
    <location>
        <begin position="7"/>
        <end position="25"/>
    </location>
</feature>
<dbReference type="GO" id="GO:0060003">
    <property type="term" value="P:copper ion export"/>
    <property type="evidence" value="ECO:0007669"/>
    <property type="project" value="TreeGrafter"/>
</dbReference>
<evidence type="ECO:0000256" key="3">
    <source>
        <dbReference type="SAM" id="Phobius"/>
    </source>
</evidence>
<keyword evidence="2" id="KW-0813">Transport</keyword>
<evidence type="ECO:0000259" key="6">
    <source>
        <dbReference type="Pfam" id="PF25954"/>
    </source>
</evidence>
<dbReference type="GO" id="GO:0030288">
    <property type="term" value="C:outer membrane-bounded periplasmic space"/>
    <property type="evidence" value="ECO:0007669"/>
    <property type="project" value="TreeGrafter"/>
</dbReference>
<dbReference type="InterPro" id="IPR006143">
    <property type="entry name" value="RND_pump_MFP"/>
</dbReference>
<evidence type="ECO:0000256" key="2">
    <source>
        <dbReference type="ARBA" id="ARBA00022448"/>
    </source>
</evidence>
<dbReference type="InterPro" id="IPR045800">
    <property type="entry name" value="HMBD"/>
</dbReference>
<proteinExistence type="inferred from homology"/>
<evidence type="ECO:0000313" key="9">
    <source>
        <dbReference type="Proteomes" id="UP000092164"/>
    </source>
</evidence>
<dbReference type="InterPro" id="IPR051909">
    <property type="entry name" value="MFP_Cation_Efflux"/>
</dbReference>
<feature type="domain" description="CzcB-like C-terminal circularly permuted SH3-like" evidence="7">
    <location>
        <begin position="330"/>
        <end position="392"/>
    </location>
</feature>
<protein>
    <recommendedName>
        <fullName evidence="10">Membrane fusion protein, Cu(I)/Ag(I) efflux system</fullName>
    </recommendedName>
</protein>
<dbReference type="KEGG" id="mart:BTR34_04665"/>
<evidence type="ECO:0000259" key="7">
    <source>
        <dbReference type="Pfam" id="PF25975"/>
    </source>
</evidence>
<dbReference type="PANTHER" id="PTHR30097">
    <property type="entry name" value="CATION EFFLUX SYSTEM PROTEIN CUSB"/>
    <property type="match status" value="1"/>
</dbReference>
<evidence type="ECO:0008006" key="10">
    <source>
        <dbReference type="Google" id="ProtNLM"/>
    </source>
</evidence>
<dbReference type="GO" id="GO:0022857">
    <property type="term" value="F:transmembrane transporter activity"/>
    <property type="evidence" value="ECO:0007669"/>
    <property type="project" value="InterPro"/>
</dbReference>
<evidence type="ECO:0000256" key="1">
    <source>
        <dbReference type="ARBA" id="ARBA00009477"/>
    </source>
</evidence>
<dbReference type="Pfam" id="PF11827">
    <property type="entry name" value="DUF3347"/>
    <property type="match status" value="1"/>
</dbReference>
<dbReference type="Gene3D" id="2.40.420.20">
    <property type="match status" value="1"/>
</dbReference>
<feature type="domain" description="Heavy metal binding" evidence="5">
    <location>
        <begin position="46"/>
        <end position="71"/>
    </location>
</feature>
<name>A0A1B7ZEE1_9FLAO</name>
<comment type="similarity">
    <text evidence="1">Belongs to the membrane fusion protein (MFP) (TC 8.A.1) family.</text>
</comment>
<dbReference type="RefSeq" id="WP_068482383.1">
    <property type="nucleotide sequence ID" value="NZ_CP018760.1"/>
</dbReference>
<dbReference type="InterPro" id="IPR058792">
    <property type="entry name" value="Beta-barrel_RND_2"/>
</dbReference>